<keyword evidence="7" id="KW-1185">Reference proteome</keyword>
<dbReference type="AlphaFoldDB" id="A0A4Y9YFT3"/>
<dbReference type="EMBL" id="SEKV01000225">
    <property type="protein sequence ID" value="TFY61062.1"/>
    <property type="molecule type" value="Genomic_DNA"/>
</dbReference>
<dbReference type="NCBIfam" id="TIGR01250">
    <property type="entry name" value="pro_imino_pep_2"/>
    <property type="match status" value="1"/>
</dbReference>
<evidence type="ECO:0000259" key="3">
    <source>
        <dbReference type="Pfam" id="PF00561"/>
    </source>
</evidence>
<dbReference type="GO" id="GO:0006508">
    <property type="term" value="P:proteolysis"/>
    <property type="evidence" value="ECO:0007669"/>
    <property type="project" value="InterPro"/>
</dbReference>
<proteinExistence type="inferred from homology"/>
<dbReference type="PANTHER" id="PTHR43433:SF5">
    <property type="entry name" value="AB HYDROLASE-1 DOMAIN-CONTAINING PROTEIN"/>
    <property type="match status" value="1"/>
</dbReference>
<evidence type="ECO:0000313" key="4">
    <source>
        <dbReference type="EMBL" id="KAH9843847.1"/>
    </source>
</evidence>
<dbReference type="InterPro" id="IPR050471">
    <property type="entry name" value="AB_hydrolase"/>
</dbReference>
<evidence type="ECO:0000313" key="5">
    <source>
        <dbReference type="EMBL" id="TFY61062.1"/>
    </source>
</evidence>
<evidence type="ECO:0000313" key="7">
    <source>
        <dbReference type="Proteomes" id="UP000814176"/>
    </source>
</evidence>
<feature type="domain" description="AB hydrolase-1" evidence="3">
    <location>
        <begin position="38"/>
        <end position="293"/>
    </location>
</feature>
<dbReference type="PRINTS" id="PR00793">
    <property type="entry name" value="PROAMNOPTASE"/>
</dbReference>
<gene>
    <name evidence="4" type="ORF">C8Q71DRAFT_16241</name>
    <name evidence="5" type="ORF">EVJ58_g4746</name>
</gene>
<dbReference type="InterPro" id="IPR029058">
    <property type="entry name" value="AB_hydrolase_fold"/>
</dbReference>
<evidence type="ECO:0000313" key="6">
    <source>
        <dbReference type="Proteomes" id="UP000298390"/>
    </source>
</evidence>
<dbReference type="Proteomes" id="UP000814176">
    <property type="component" value="Unassembled WGS sequence"/>
</dbReference>
<dbReference type="EMBL" id="JADCUA010000001">
    <property type="protein sequence ID" value="KAH9843847.1"/>
    <property type="molecule type" value="Genomic_DNA"/>
</dbReference>
<dbReference type="InterPro" id="IPR005945">
    <property type="entry name" value="Pro_imino_pep"/>
</dbReference>
<dbReference type="Proteomes" id="UP000298390">
    <property type="component" value="Unassembled WGS sequence"/>
</dbReference>
<dbReference type="Pfam" id="PF00561">
    <property type="entry name" value="Abhydrolase_1"/>
    <property type="match status" value="1"/>
</dbReference>
<accession>A0A4Y9YFT3</accession>
<keyword evidence="2" id="KW-0378">Hydrolase</keyword>
<reference evidence="5 6" key="1">
    <citation type="submission" date="2019-01" db="EMBL/GenBank/DDBJ databases">
        <title>Genome sequencing of the rare red list fungi Fomitopsis rosea.</title>
        <authorList>
            <person name="Buettner E."/>
            <person name="Kellner H."/>
        </authorList>
    </citation>
    <scope>NUCLEOTIDE SEQUENCE [LARGE SCALE GENOMIC DNA]</scope>
    <source>
        <strain evidence="5 6">DSM 105464</strain>
    </source>
</reference>
<evidence type="ECO:0000256" key="1">
    <source>
        <dbReference type="ARBA" id="ARBA00010088"/>
    </source>
</evidence>
<dbReference type="PIRSF" id="PIRSF005539">
    <property type="entry name" value="Pept_S33_TRI_F1"/>
    <property type="match status" value="1"/>
</dbReference>
<organism evidence="5 6">
    <name type="scientific">Rhodofomes roseus</name>
    <dbReference type="NCBI Taxonomy" id="34475"/>
    <lineage>
        <taxon>Eukaryota</taxon>
        <taxon>Fungi</taxon>
        <taxon>Dikarya</taxon>
        <taxon>Basidiomycota</taxon>
        <taxon>Agaricomycotina</taxon>
        <taxon>Agaricomycetes</taxon>
        <taxon>Polyporales</taxon>
        <taxon>Rhodofomes</taxon>
    </lineage>
</organism>
<sequence length="308" mass="33940">MSTPIITEGFAPLDVPGAGKPCQTYYKVLGDLTSGKVPIVVVNGGPGSSHGYMLSLADLALPSYGGAPVVFYDQVGGGRSTHLPEKNGDVAFWSIQLFVDEFHNLLRHLSLETYDVVGHSWGSMLGMEIAVRQPKGLRKLVLSSGPTAISLWMESTRKLLKTLPQDVQDTVAKHESAGTFDSPEYQEAIGRYNKQFTLRLDPWPEEVRKSFAEMDEDPSVYLTMQGPSEFTITGSIKTWDIRPELHKISVPVLLTNGAFDGASEASVAPVFQAVQKAKWVTFGKSSHMAHWEERERYMHIVGDFLQAP</sequence>
<comment type="caution">
    <text evidence="5">The sequence shown here is derived from an EMBL/GenBank/DDBJ whole genome shotgun (WGS) entry which is preliminary data.</text>
</comment>
<dbReference type="GeneID" id="71997425"/>
<evidence type="ECO:0000256" key="2">
    <source>
        <dbReference type="ARBA" id="ARBA00022801"/>
    </source>
</evidence>
<dbReference type="RefSeq" id="XP_047784657.1">
    <property type="nucleotide sequence ID" value="XM_047916693.1"/>
</dbReference>
<name>A0A4Y9YFT3_9APHY</name>
<dbReference type="InterPro" id="IPR002410">
    <property type="entry name" value="Peptidase_S33"/>
</dbReference>
<dbReference type="OrthoDB" id="190201at2759"/>
<reference evidence="4 7" key="2">
    <citation type="journal article" date="2021" name="Environ. Microbiol.">
        <title>Gene family expansions and transcriptome signatures uncover fungal adaptations to wood decay.</title>
        <authorList>
            <person name="Hage H."/>
            <person name="Miyauchi S."/>
            <person name="Viragh M."/>
            <person name="Drula E."/>
            <person name="Min B."/>
            <person name="Chaduli D."/>
            <person name="Navarro D."/>
            <person name="Favel A."/>
            <person name="Norest M."/>
            <person name="Lesage-Meessen L."/>
            <person name="Balint B."/>
            <person name="Merenyi Z."/>
            <person name="de Eugenio L."/>
            <person name="Morin E."/>
            <person name="Martinez A.T."/>
            <person name="Baldrian P."/>
            <person name="Stursova M."/>
            <person name="Martinez M.J."/>
            <person name="Novotny C."/>
            <person name="Magnuson J.K."/>
            <person name="Spatafora J.W."/>
            <person name="Maurice S."/>
            <person name="Pangilinan J."/>
            <person name="Andreopoulos W."/>
            <person name="LaButti K."/>
            <person name="Hundley H."/>
            <person name="Na H."/>
            <person name="Kuo A."/>
            <person name="Barry K."/>
            <person name="Lipzen A."/>
            <person name="Henrissat B."/>
            <person name="Riley R."/>
            <person name="Ahrendt S."/>
            <person name="Nagy L.G."/>
            <person name="Grigoriev I.V."/>
            <person name="Martin F."/>
            <person name="Rosso M.N."/>
        </authorList>
    </citation>
    <scope>NUCLEOTIDE SEQUENCE [LARGE SCALE GENOMIC DNA]</scope>
    <source>
        <strain evidence="4 7">CIRM-BRFM 1785</strain>
    </source>
</reference>
<dbReference type="PANTHER" id="PTHR43433">
    <property type="entry name" value="HYDROLASE, ALPHA/BETA FOLD FAMILY PROTEIN"/>
    <property type="match status" value="1"/>
</dbReference>
<dbReference type="InterPro" id="IPR000073">
    <property type="entry name" value="AB_hydrolase_1"/>
</dbReference>
<dbReference type="GO" id="GO:0008233">
    <property type="term" value="F:peptidase activity"/>
    <property type="evidence" value="ECO:0007669"/>
    <property type="project" value="InterPro"/>
</dbReference>
<protein>
    <submittedName>
        <fullName evidence="4">Proline iminopeptidase</fullName>
    </submittedName>
</protein>
<dbReference type="Gene3D" id="3.40.50.1820">
    <property type="entry name" value="alpha/beta hydrolase"/>
    <property type="match status" value="1"/>
</dbReference>
<comment type="similarity">
    <text evidence="1">Belongs to the peptidase S33 family.</text>
</comment>
<dbReference type="SUPFAM" id="SSF53474">
    <property type="entry name" value="alpha/beta-Hydrolases"/>
    <property type="match status" value="1"/>
</dbReference>